<keyword evidence="13" id="KW-1185">Reference proteome</keyword>
<keyword evidence="9 10" id="KW-0472">Membrane</keyword>
<evidence type="ECO:0000256" key="9">
    <source>
        <dbReference type="ARBA" id="ARBA00023136"/>
    </source>
</evidence>
<keyword evidence="8 10" id="KW-1133">Transmembrane helix</keyword>
<evidence type="ECO:0000256" key="2">
    <source>
        <dbReference type="ARBA" id="ARBA00004162"/>
    </source>
</evidence>
<gene>
    <name evidence="12" type="ORF">LN736_03765</name>
</gene>
<protein>
    <recommendedName>
        <fullName evidence="10">Flagellar protein FliL</fullName>
    </recommendedName>
</protein>
<dbReference type="PANTHER" id="PTHR35091">
    <property type="entry name" value="FLAGELLAR PROTEIN FLIL"/>
    <property type="match status" value="1"/>
</dbReference>
<feature type="transmembrane region" description="Helical" evidence="10">
    <location>
        <begin position="15"/>
        <end position="34"/>
    </location>
</feature>
<comment type="caution">
    <text evidence="12">The sequence shown here is derived from an EMBL/GenBank/DDBJ whole genome shotgun (WGS) entry which is preliminary data.</text>
</comment>
<keyword evidence="5 10" id="KW-0145">Chemotaxis</keyword>
<evidence type="ECO:0000256" key="8">
    <source>
        <dbReference type="ARBA" id="ARBA00022989"/>
    </source>
</evidence>
<keyword evidence="12" id="KW-0282">Flagellum</keyword>
<keyword evidence="12" id="KW-0969">Cilium</keyword>
<evidence type="ECO:0000256" key="11">
    <source>
        <dbReference type="SAM" id="MobiDB-lite"/>
    </source>
</evidence>
<evidence type="ECO:0000313" key="12">
    <source>
        <dbReference type="EMBL" id="MCC9293985.1"/>
    </source>
</evidence>
<dbReference type="Proteomes" id="UP001165422">
    <property type="component" value="Unassembled WGS sequence"/>
</dbReference>
<comment type="function">
    <text evidence="1 10">Controls the rotational direction of flagella during chemotaxis.</text>
</comment>
<dbReference type="InterPro" id="IPR005503">
    <property type="entry name" value="FliL"/>
</dbReference>
<evidence type="ECO:0000256" key="7">
    <source>
        <dbReference type="ARBA" id="ARBA00022779"/>
    </source>
</evidence>
<evidence type="ECO:0000256" key="5">
    <source>
        <dbReference type="ARBA" id="ARBA00022500"/>
    </source>
</evidence>
<comment type="subcellular location">
    <subcellularLocation>
        <location evidence="2">Cell membrane</location>
        <topology evidence="2">Single-pass membrane protein</topology>
    </subcellularLocation>
</comment>
<comment type="similarity">
    <text evidence="3 10">Belongs to the FliL family.</text>
</comment>
<proteinExistence type="inferred from homology"/>
<sequence>MENGVEKKSGINFKIVLITLLFLAAIGAGAYFGYNKFLKGSSKSPNVVAQNNSSSVQTQQTSSQGNSSSSSYLQQVVAKYTFDLGDFTVNLADEGGKNYLKISAYLGYDDKKLNEELTDKKPMIRDAVIDILRTKKVSDINPKYMDNIKMQIIQKINPMLENGRLNNVYFDDILTQ</sequence>
<keyword evidence="7 10" id="KW-0283">Flagellar rotation</keyword>
<reference evidence="12" key="1">
    <citation type="submission" date="2021-11" db="EMBL/GenBank/DDBJ databases">
        <authorList>
            <person name="Qingchun L."/>
            <person name="Dong Z."/>
            <person name="Zongwei Q."/>
            <person name="Jia Z."/>
            <person name="Duotao L."/>
        </authorList>
    </citation>
    <scope>NUCLEOTIDE SEQUENCE</scope>
    <source>
        <strain evidence="12">WLY-B-L2</strain>
    </source>
</reference>
<dbReference type="EMBL" id="JAJJPB010000002">
    <property type="protein sequence ID" value="MCC9293985.1"/>
    <property type="molecule type" value="Genomic_DNA"/>
</dbReference>
<evidence type="ECO:0000313" key="13">
    <source>
        <dbReference type="Proteomes" id="UP001165422"/>
    </source>
</evidence>
<dbReference type="Pfam" id="PF03748">
    <property type="entry name" value="FliL"/>
    <property type="match status" value="1"/>
</dbReference>
<keyword evidence="6 10" id="KW-0812">Transmembrane</keyword>
<evidence type="ECO:0000256" key="3">
    <source>
        <dbReference type="ARBA" id="ARBA00008281"/>
    </source>
</evidence>
<keyword evidence="12" id="KW-0966">Cell projection</keyword>
<name>A0ABS8N2L3_9CLOT</name>
<evidence type="ECO:0000256" key="6">
    <source>
        <dbReference type="ARBA" id="ARBA00022692"/>
    </source>
</evidence>
<feature type="region of interest" description="Disordered" evidence="11">
    <location>
        <begin position="48"/>
        <end position="68"/>
    </location>
</feature>
<accession>A0ABS8N2L3</accession>
<evidence type="ECO:0000256" key="4">
    <source>
        <dbReference type="ARBA" id="ARBA00022475"/>
    </source>
</evidence>
<evidence type="ECO:0000256" key="10">
    <source>
        <dbReference type="RuleBase" id="RU364125"/>
    </source>
</evidence>
<evidence type="ECO:0000256" key="1">
    <source>
        <dbReference type="ARBA" id="ARBA00002254"/>
    </source>
</evidence>
<dbReference type="PANTHER" id="PTHR35091:SF2">
    <property type="entry name" value="FLAGELLAR PROTEIN FLIL"/>
    <property type="match status" value="1"/>
</dbReference>
<keyword evidence="4 10" id="KW-1003">Cell membrane</keyword>
<dbReference type="RefSeq" id="WP_229980886.1">
    <property type="nucleotide sequence ID" value="NZ_JAJJPB010000002.1"/>
</dbReference>
<organism evidence="12 13">
    <name type="scientific">Clostridium aromativorans</name>
    <dbReference type="NCBI Taxonomy" id="2836848"/>
    <lineage>
        <taxon>Bacteria</taxon>
        <taxon>Bacillati</taxon>
        <taxon>Bacillota</taxon>
        <taxon>Clostridia</taxon>
        <taxon>Eubacteriales</taxon>
        <taxon>Clostridiaceae</taxon>
        <taxon>Clostridium</taxon>
    </lineage>
</organism>